<feature type="region of interest" description="Disordered" evidence="11">
    <location>
        <begin position="101"/>
        <end position="131"/>
    </location>
</feature>
<dbReference type="eggNOG" id="COG1826">
    <property type="taxonomic scope" value="Bacteria"/>
</dbReference>
<evidence type="ECO:0000256" key="3">
    <source>
        <dbReference type="ARBA" id="ARBA00022475"/>
    </source>
</evidence>
<dbReference type="Proteomes" id="UP000008721">
    <property type="component" value="Chromosome"/>
</dbReference>
<evidence type="ECO:0000256" key="7">
    <source>
        <dbReference type="ARBA" id="ARBA00023010"/>
    </source>
</evidence>
<dbReference type="HAMAP" id="MF_00237">
    <property type="entry name" value="TatB"/>
    <property type="match status" value="1"/>
</dbReference>
<dbReference type="GO" id="GO:0008320">
    <property type="term" value="F:protein transmembrane transporter activity"/>
    <property type="evidence" value="ECO:0007669"/>
    <property type="project" value="UniProtKB-UniRule"/>
</dbReference>
<dbReference type="Gene3D" id="1.20.5.3310">
    <property type="match status" value="1"/>
</dbReference>
<name>E4U0G8_SULKY</name>
<feature type="transmembrane region" description="Helical" evidence="12">
    <location>
        <begin position="6"/>
        <end position="22"/>
    </location>
</feature>
<keyword evidence="7 9" id="KW-0811">Translocation</keyword>
<comment type="similarity">
    <text evidence="9">Belongs to the TatB family.</text>
</comment>
<evidence type="ECO:0000256" key="1">
    <source>
        <dbReference type="ARBA" id="ARBA00004167"/>
    </source>
</evidence>
<dbReference type="EMBL" id="CP002355">
    <property type="protein sequence ID" value="ADR33265.1"/>
    <property type="molecule type" value="Genomic_DNA"/>
</dbReference>
<dbReference type="GO" id="GO:0043953">
    <property type="term" value="P:protein transport by the Tat complex"/>
    <property type="evidence" value="ECO:0007669"/>
    <property type="project" value="UniProtKB-UniRule"/>
</dbReference>
<keyword evidence="6 9" id="KW-1133">Transmembrane helix</keyword>
<evidence type="ECO:0000256" key="10">
    <source>
        <dbReference type="SAM" id="Coils"/>
    </source>
</evidence>
<dbReference type="GO" id="GO:0033281">
    <property type="term" value="C:TAT protein transport complex"/>
    <property type="evidence" value="ECO:0007669"/>
    <property type="project" value="UniProtKB-UniRule"/>
</dbReference>
<dbReference type="STRING" id="709032.Sulku_0599"/>
<evidence type="ECO:0000256" key="5">
    <source>
        <dbReference type="ARBA" id="ARBA00022927"/>
    </source>
</evidence>
<evidence type="ECO:0000256" key="6">
    <source>
        <dbReference type="ARBA" id="ARBA00022989"/>
    </source>
</evidence>
<dbReference type="HOGENOM" id="CLU_086034_0_4_7"/>
<dbReference type="PRINTS" id="PR01506">
    <property type="entry name" value="TATBPROTEIN"/>
</dbReference>
<dbReference type="InterPro" id="IPR018448">
    <property type="entry name" value="TatB"/>
</dbReference>
<dbReference type="NCBIfam" id="TIGR01410">
    <property type="entry name" value="tatB"/>
    <property type="match status" value="1"/>
</dbReference>
<keyword evidence="3 9" id="KW-1003">Cell membrane</keyword>
<dbReference type="InterPro" id="IPR003369">
    <property type="entry name" value="TatA/B/E"/>
</dbReference>
<evidence type="ECO:0000256" key="11">
    <source>
        <dbReference type="SAM" id="MobiDB-lite"/>
    </source>
</evidence>
<sequence length="131" mass="14436">MFGMGIGEIFLIIIIAILFLGPDKLPSTMVEIAKFFRSVKSTVNSARATLEEEMKFSEMKEEALNYKKELTDASAELERITNVTEIGSELNVLKNEINLDVPPPAPSAPKAPEVVTFAPKPKETKPVEENA</sequence>
<dbReference type="OrthoDB" id="5373084at2"/>
<evidence type="ECO:0000256" key="9">
    <source>
        <dbReference type="HAMAP-Rule" id="MF_00237"/>
    </source>
</evidence>
<accession>E4U0G8</accession>
<evidence type="ECO:0000256" key="12">
    <source>
        <dbReference type="SAM" id="Phobius"/>
    </source>
</evidence>
<dbReference type="RefSeq" id="WP_013459462.1">
    <property type="nucleotide sequence ID" value="NC_014762.1"/>
</dbReference>
<evidence type="ECO:0000313" key="13">
    <source>
        <dbReference type="EMBL" id="ADR33265.1"/>
    </source>
</evidence>
<gene>
    <name evidence="13" type="ordered locus">Sulku_0599</name>
</gene>
<comment type="subcellular location">
    <subcellularLocation>
        <location evidence="9">Cell membrane</location>
        <topology evidence="9">Single-pass membrane protein</topology>
    </subcellularLocation>
    <subcellularLocation>
        <location evidence="1">Membrane</location>
        <topology evidence="1">Single-pass membrane protein</topology>
    </subcellularLocation>
</comment>
<dbReference type="AlphaFoldDB" id="E4U0G8"/>
<keyword evidence="4 9" id="KW-0812">Transmembrane</keyword>
<feature type="compositionally biased region" description="Basic and acidic residues" evidence="11">
    <location>
        <begin position="120"/>
        <end position="131"/>
    </location>
</feature>
<keyword evidence="8 9" id="KW-0472">Membrane</keyword>
<proteinExistence type="inferred from homology"/>
<dbReference type="KEGG" id="sku:Sulku_0599"/>
<evidence type="ECO:0000256" key="4">
    <source>
        <dbReference type="ARBA" id="ARBA00022692"/>
    </source>
</evidence>
<keyword evidence="5 9" id="KW-0653">Protein transport</keyword>
<organism evidence="13 14">
    <name type="scientific">Sulfuricurvum kujiense (strain ATCC BAA-921 / DSM 16994 / JCM 11577 / YK-1)</name>
    <dbReference type="NCBI Taxonomy" id="709032"/>
    <lineage>
        <taxon>Bacteria</taxon>
        <taxon>Pseudomonadati</taxon>
        <taxon>Campylobacterota</taxon>
        <taxon>Epsilonproteobacteria</taxon>
        <taxon>Campylobacterales</taxon>
        <taxon>Sulfurimonadaceae</taxon>
        <taxon>Sulfuricurvum</taxon>
    </lineage>
</organism>
<dbReference type="Pfam" id="PF02416">
    <property type="entry name" value="TatA_B_E"/>
    <property type="match status" value="1"/>
</dbReference>
<keyword evidence="10" id="KW-0175">Coiled coil</keyword>
<evidence type="ECO:0000256" key="2">
    <source>
        <dbReference type="ARBA" id="ARBA00022448"/>
    </source>
</evidence>
<protein>
    <recommendedName>
        <fullName evidence="9">Sec-independent protein translocase protein TatB homolog</fullName>
    </recommendedName>
</protein>
<evidence type="ECO:0000256" key="8">
    <source>
        <dbReference type="ARBA" id="ARBA00023136"/>
    </source>
</evidence>
<evidence type="ECO:0000313" key="14">
    <source>
        <dbReference type="Proteomes" id="UP000008721"/>
    </source>
</evidence>
<keyword evidence="2 9" id="KW-0813">Transport</keyword>
<keyword evidence="14" id="KW-1185">Reference proteome</keyword>
<feature type="coiled-coil region" evidence="10">
    <location>
        <begin position="56"/>
        <end position="83"/>
    </location>
</feature>
<reference evidence="13 14" key="1">
    <citation type="journal article" date="2012" name="Stand. Genomic Sci.">
        <title>Complete genome sequence of the sulfur compounds oxidizing chemolithoautotroph Sulfuricurvum kujiense type strain (YK-1(T)).</title>
        <authorList>
            <person name="Han C."/>
            <person name="Kotsyurbenko O."/>
            <person name="Chertkov O."/>
            <person name="Held B."/>
            <person name="Lapidus A."/>
            <person name="Nolan M."/>
            <person name="Lucas S."/>
            <person name="Hammon N."/>
            <person name="Deshpande S."/>
            <person name="Cheng J.F."/>
            <person name="Tapia R."/>
            <person name="Goodwin L.A."/>
            <person name="Pitluck S."/>
            <person name="Liolios K."/>
            <person name="Pagani I."/>
            <person name="Ivanova N."/>
            <person name="Mavromatis K."/>
            <person name="Mikhailova N."/>
            <person name="Pati A."/>
            <person name="Chen A."/>
            <person name="Palaniappan K."/>
            <person name="Land M."/>
            <person name="Hauser L."/>
            <person name="Chang Y.J."/>
            <person name="Jeffries C.D."/>
            <person name="Brambilla E.M."/>
            <person name="Rohde M."/>
            <person name="Spring S."/>
            <person name="Sikorski J."/>
            <person name="Goker M."/>
            <person name="Woyke T."/>
            <person name="Bristow J."/>
            <person name="Eisen J.A."/>
            <person name="Markowitz V."/>
            <person name="Hugenholtz P."/>
            <person name="Kyrpides N.C."/>
            <person name="Klenk H.P."/>
            <person name="Detter J.C."/>
        </authorList>
    </citation>
    <scope>NUCLEOTIDE SEQUENCE [LARGE SCALE GENOMIC DNA]</scope>
    <source>
        <strain evidence="14">ATCC BAA-921 / DSM 16994 / JCM 11577 / YK-1</strain>
    </source>
</reference>